<dbReference type="Proteomes" id="UP000807469">
    <property type="component" value="Unassembled WGS sequence"/>
</dbReference>
<comment type="caution">
    <text evidence="1">The sequence shown here is derived from an EMBL/GenBank/DDBJ whole genome shotgun (WGS) entry which is preliminary data.</text>
</comment>
<name>A0A9P5YLK6_9AGAR</name>
<keyword evidence="2" id="KW-1185">Reference proteome</keyword>
<dbReference type="EMBL" id="MU156358">
    <property type="protein sequence ID" value="KAF9470056.1"/>
    <property type="molecule type" value="Genomic_DNA"/>
</dbReference>
<dbReference type="AlphaFoldDB" id="A0A9P5YLK6"/>
<reference evidence="1" key="1">
    <citation type="submission" date="2020-11" db="EMBL/GenBank/DDBJ databases">
        <authorList>
            <consortium name="DOE Joint Genome Institute"/>
            <person name="Ahrendt S."/>
            <person name="Riley R."/>
            <person name="Andreopoulos W."/>
            <person name="Labutti K."/>
            <person name="Pangilinan J."/>
            <person name="Ruiz-Duenas F.J."/>
            <person name="Barrasa J.M."/>
            <person name="Sanchez-Garcia M."/>
            <person name="Camarero S."/>
            <person name="Miyauchi S."/>
            <person name="Serrano A."/>
            <person name="Linde D."/>
            <person name="Babiker R."/>
            <person name="Drula E."/>
            <person name="Ayuso-Fernandez I."/>
            <person name="Pacheco R."/>
            <person name="Padilla G."/>
            <person name="Ferreira P."/>
            <person name="Barriuso J."/>
            <person name="Kellner H."/>
            <person name="Castanera R."/>
            <person name="Alfaro M."/>
            <person name="Ramirez L."/>
            <person name="Pisabarro A.G."/>
            <person name="Kuo A."/>
            <person name="Tritt A."/>
            <person name="Lipzen A."/>
            <person name="He G."/>
            <person name="Yan M."/>
            <person name="Ng V."/>
            <person name="Cullen D."/>
            <person name="Martin F."/>
            <person name="Rosso M.-N."/>
            <person name="Henrissat B."/>
            <person name="Hibbett D."/>
            <person name="Martinez A.T."/>
            <person name="Grigoriev I.V."/>
        </authorList>
    </citation>
    <scope>NUCLEOTIDE SEQUENCE</scope>
    <source>
        <strain evidence="1">CIRM-BRFM 674</strain>
    </source>
</reference>
<accession>A0A9P5YLK6</accession>
<evidence type="ECO:0000313" key="2">
    <source>
        <dbReference type="Proteomes" id="UP000807469"/>
    </source>
</evidence>
<organism evidence="1 2">
    <name type="scientific">Pholiota conissans</name>
    <dbReference type="NCBI Taxonomy" id="109636"/>
    <lineage>
        <taxon>Eukaryota</taxon>
        <taxon>Fungi</taxon>
        <taxon>Dikarya</taxon>
        <taxon>Basidiomycota</taxon>
        <taxon>Agaricomycotina</taxon>
        <taxon>Agaricomycetes</taxon>
        <taxon>Agaricomycetidae</taxon>
        <taxon>Agaricales</taxon>
        <taxon>Agaricineae</taxon>
        <taxon>Strophariaceae</taxon>
        <taxon>Pholiota</taxon>
    </lineage>
</organism>
<proteinExistence type="predicted"/>
<evidence type="ECO:0000313" key="1">
    <source>
        <dbReference type="EMBL" id="KAF9470056.1"/>
    </source>
</evidence>
<sequence>MDIQHTHGWDDGQTTNDNGRTSSIIVRLSYVIIRLSIVLVRHRTTTMDSRRTTDVRPSSYDTVVRRCMSVVRRRSFVIVRPSYVVVRSSSYGVVRTPHVVRHRTTDALHSSVVVVCPSYAAHRTSSVVRHRTNHRTTDVPPSYVRRPLSVIGGHPSLLSSYAVICWRCIRGSLRISRSRVFPVFLHCIPLPSSVVYL</sequence>
<protein>
    <submittedName>
        <fullName evidence="1">Uncharacterized protein</fullName>
    </submittedName>
</protein>
<gene>
    <name evidence="1" type="ORF">BDN70DRAFT_889258</name>
</gene>